<dbReference type="Pfam" id="PF01401">
    <property type="entry name" value="Peptidase_M2"/>
    <property type="match status" value="1"/>
</dbReference>
<dbReference type="PANTHER" id="PTHR10514">
    <property type="entry name" value="ANGIOTENSIN-CONVERTING ENZYME"/>
    <property type="match status" value="1"/>
</dbReference>
<keyword evidence="12" id="KW-0645">Protease</keyword>
<dbReference type="Proteomes" id="UP000288716">
    <property type="component" value="Unassembled WGS sequence"/>
</dbReference>
<dbReference type="OrthoDB" id="10029630at2759"/>
<dbReference type="GO" id="GO:0008237">
    <property type="term" value="F:metallopeptidase activity"/>
    <property type="evidence" value="ECO:0007669"/>
    <property type="project" value="UniProtKB-KW"/>
</dbReference>
<organism evidence="13 14">
    <name type="scientific">Leptotrombidium deliense</name>
    <dbReference type="NCBI Taxonomy" id="299467"/>
    <lineage>
        <taxon>Eukaryota</taxon>
        <taxon>Metazoa</taxon>
        <taxon>Ecdysozoa</taxon>
        <taxon>Arthropoda</taxon>
        <taxon>Chelicerata</taxon>
        <taxon>Arachnida</taxon>
        <taxon>Acari</taxon>
        <taxon>Acariformes</taxon>
        <taxon>Trombidiformes</taxon>
        <taxon>Prostigmata</taxon>
        <taxon>Anystina</taxon>
        <taxon>Parasitengona</taxon>
        <taxon>Trombiculoidea</taxon>
        <taxon>Trombiculidae</taxon>
        <taxon>Leptotrombidium</taxon>
    </lineage>
</organism>
<feature type="binding site" evidence="7">
    <location>
        <position position="89"/>
    </location>
    <ligand>
        <name>chloride</name>
        <dbReference type="ChEBI" id="CHEBI:17996"/>
        <label>1</label>
    </ligand>
</feature>
<dbReference type="PROSITE" id="PS52011">
    <property type="entry name" value="PEPTIDASE_M2"/>
    <property type="match status" value="1"/>
</dbReference>
<evidence type="ECO:0000256" key="12">
    <source>
        <dbReference type="RuleBase" id="RU361144"/>
    </source>
</evidence>
<evidence type="ECO:0000256" key="11">
    <source>
        <dbReference type="PROSITE-ProRule" id="PRU01355"/>
    </source>
</evidence>
<accession>A0A443SBN7</accession>
<feature type="binding site" evidence="8">
    <location>
        <position position="274"/>
    </location>
    <ligand>
        <name>Zn(2+)</name>
        <dbReference type="ChEBI" id="CHEBI:29105"/>
        <label>1</label>
        <note>catalytic</note>
    </ligand>
</feature>
<dbReference type="AlphaFoldDB" id="A0A443SBN7"/>
<feature type="active site" description="Proton donor 2" evidence="6">
    <location>
        <position position="376"/>
    </location>
</feature>
<dbReference type="EC" id="3.4.-.-" evidence="12"/>
<evidence type="ECO:0000313" key="14">
    <source>
        <dbReference type="Proteomes" id="UP000288716"/>
    </source>
</evidence>
<dbReference type="InterPro" id="IPR001548">
    <property type="entry name" value="Peptidase_M2"/>
</dbReference>
<dbReference type="EMBL" id="NCKV01004270">
    <property type="protein sequence ID" value="RWS24917.1"/>
    <property type="molecule type" value="Genomic_DNA"/>
</dbReference>
<keyword evidence="12" id="KW-0378">Hydrolase</keyword>
<keyword evidence="12" id="KW-0121">Carboxypeptidase</keyword>
<evidence type="ECO:0000256" key="6">
    <source>
        <dbReference type="PIRSR" id="PIRSR601548-11"/>
    </source>
</evidence>
<feature type="active site" description="Proton donor 1" evidence="5">
    <location>
        <position position="376"/>
    </location>
</feature>
<name>A0A443SBN7_9ACAR</name>
<dbReference type="GO" id="GO:0046872">
    <property type="term" value="F:metal ion binding"/>
    <property type="evidence" value="ECO:0007669"/>
    <property type="project" value="UniProtKB-KW"/>
</dbReference>
<evidence type="ECO:0000256" key="3">
    <source>
        <dbReference type="ARBA" id="ARBA00023157"/>
    </source>
</evidence>
<evidence type="ECO:0000256" key="8">
    <source>
        <dbReference type="PIRSR" id="PIRSR601548-3"/>
    </source>
</evidence>
<evidence type="ECO:0000256" key="2">
    <source>
        <dbReference type="ARBA" id="ARBA00022729"/>
    </source>
</evidence>
<dbReference type="GO" id="GO:0005886">
    <property type="term" value="C:plasma membrane"/>
    <property type="evidence" value="ECO:0007669"/>
    <property type="project" value="TreeGrafter"/>
</dbReference>
<keyword evidence="14" id="KW-1185">Reference proteome</keyword>
<dbReference type="PANTHER" id="PTHR10514:SF27">
    <property type="entry name" value="ANGIOTENSIN-CONVERTING ENZYME"/>
    <property type="match status" value="1"/>
</dbReference>
<dbReference type="GO" id="GO:0008241">
    <property type="term" value="F:peptidyl-dipeptidase activity"/>
    <property type="evidence" value="ECO:0007669"/>
    <property type="project" value="InterPro"/>
</dbReference>
<keyword evidence="8 12" id="KW-0862">Zinc</keyword>
<feature type="binding site" evidence="8">
    <location>
        <position position="246"/>
    </location>
    <ligand>
        <name>Zn(2+)</name>
        <dbReference type="ChEBI" id="CHEBI:29105"/>
        <label>1</label>
        <note>catalytic</note>
    </ligand>
</feature>
<evidence type="ECO:0000256" key="5">
    <source>
        <dbReference type="PIRSR" id="PIRSR601548-1"/>
    </source>
</evidence>
<dbReference type="GO" id="GO:0004180">
    <property type="term" value="F:carboxypeptidase activity"/>
    <property type="evidence" value="ECO:0007669"/>
    <property type="project" value="UniProtKB-KW"/>
</dbReference>
<comment type="cofactor">
    <cofactor evidence="12">
        <name>Zn(2+)</name>
        <dbReference type="ChEBI" id="CHEBI:29105"/>
    </cofactor>
    <text evidence="12">Binds 1 zinc ion per subunit.</text>
</comment>
<comment type="similarity">
    <text evidence="1 11 12">Belongs to the peptidase M2 family.</text>
</comment>
<feature type="binding site" evidence="10">
    <location>
        <position position="246"/>
    </location>
    <ligand>
        <name>Zn(2+)</name>
        <dbReference type="ChEBI" id="CHEBI:29105"/>
        <label>2</label>
        <note>catalytic</note>
    </ligand>
</feature>
<keyword evidence="2" id="KW-0732">Signal</keyword>
<evidence type="ECO:0000256" key="10">
    <source>
        <dbReference type="PIRSR" id="PIRSR601548-8"/>
    </source>
</evidence>
<feature type="disulfide bond" evidence="9 11">
    <location>
        <begin position="215"/>
        <end position="233"/>
    </location>
</feature>
<evidence type="ECO:0000313" key="13">
    <source>
        <dbReference type="EMBL" id="RWS24917.1"/>
    </source>
</evidence>
<feature type="active site" description="Proton acceptor 1" evidence="5">
    <location>
        <position position="247"/>
    </location>
</feature>
<feature type="binding site" evidence="10">
    <location>
        <position position="274"/>
    </location>
    <ligand>
        <name>Zn(2+)</name>
        <dbReference type="ChEBI" id="CHEBI:29105"/>
        <label>2</label>
        <note>catalytic</note>
    </ligand>
</feature>
<dbReference type="SUPFAM" id="SSF55486">
    <property type="entry name" value="Metalloproteases ('zincins'), catalytic domain"/>
    <property type="match status" value="1"/>
</dbReference>
<dbReference type="VEuPathDB" id="VectorBase:LDEU007123"/>
<evidence type="ECO:0000256" key="1">
    <source>
        <dbReference type="ARBA" id="ARBA00008139"/>
    </source>
</evidence>
<dbReference type="GO" id="GO:0006508">
    <property type="term" value="P:proteolysis"/>
    <property type="evidence" value="ECO:0007669"/>
    <property type="project" value="UniProtKB-KW"/>
</dbReference>
<keyword evidence="3 9" id="KW-1015">Disulfide bond</keyword>
<reference evidence="13 14" key="1">
    <citation type="journal article" date="2018" name="Gigascience">
        <title>Genomes of trombidid mites reveal novel predicted allergens and laterally-transferred genes associated with secondary metabolism.</title>
        <authorList>
            <person name="Dong X."/>
            <person name="Chaisiri K."/>
            <person name="Xia D."/>
            <person name="Armstrong S.D."/>
            <person name="Fang Y."/>
            <person name="Donnelly M.J."/>
            <person name="Kadowaki T."/>
            <person name="McGarry J.W."/>
            <person name="Darby A.C."/>
            <person name="Makepeace B.L."/>
        </authorList>
    </citation>
    <scope>NUCLEOTIDE SEQUENCE [LARGE SCALE GENOMIC DNA]</scope>
    <source>
        <strain evidence="13">UoL-UT</strain>
    </source>
</reference>
<evidence type="ECO:0000256" key="9">
    <source>
        <dbReference type="PIRSR" id="PIRSR601548-4"/>
    </source>
</evidence>
<keyword evidence="12" id="KW-0482">Metalloprotease</keyword>
<sequence length="512" mass="59307">MSSIYGKAKICVAGKCNLTLEPDITKIMTSERNYDVLKEAWINWRDATGKQMRQMYTEYVQLANYLAISNSFGSIAVFLNYADYWRFPYEDSYFKRNVENLWEEMKAFYADLHAYVRMKLRKIYGDKMPADGTIPAHLLGNMWAQQWGNIYNEVVPYADLPQIDVTSEMIKQGYDAMKMFKLSEKFFVDLGLNKMEDEFWKNSIIVKPENRELICHASAWDFSDGSDFRIKMCTDVNFHDLITIHHEMGHIQYYQLYKDQPQVFREGANPGFHEALGDLMGLSVSTPGHLKKIKLLNNFDESDKGTINFQLKLALDKVAFMPFGYLIDLWRWGVFEGTTTKDQYTRKWWELRINYQGISPPVKRSENDFDPGGKYHVAANSPYMSYFVSHILQFQWHKALCMLAKETILHKCDIDGNKEVGDKIRKVFSQGASIPWQKQLENLTDSAEMSAKPLLEYFTPLREFLKKELAAANEKPGWTASIDDYVERNDTNCGNVSHNSLILLLLVSASLI</sequence>
<evidence type="ECO:0000256" key="7">
    <source>
        <dbReference type="PIRSR" id="PIRSR601548-2"/>
    </source>
</evidence>
<feature type="binding site" evidence="8">
    <location>
        <position position="250"/>
    </location>
    <ligand>
        <name>Zn(2+)</name>
        <dbReference type="ChEBI" id="CHEBI:29105"/>
        <label>1</label>
        <note>catalytic</note>
    </ligand>
</feature>
<dbReference type="PRINTS" id="PR00791">
    <property type="entry name" value="PEPDIPTASEA"/>
</dbReference>
<comment type="caution">
    <text evidence="11">Lacks conserved residue(s) required for the propagation of feature annotation.</text>
</comment>
<gene>
    <name evidence="13" type="ORF">B4U80_02072</name>
</gene>
<dbReference type="CDD" id="cd06461">
    <property type="entry name" value="M2_ACE"/>
    <property type="match status" value="1"/>
</dbReference>
<proteinExistence type="inferred from homology"/>
<feature type="binding site" evidence="10">
    <location>
        <position position="250"/>
    </location>
    <ligand>
        <name>Zn(2+)</name>
        <dbReference type="ChEBI" id="CHEBI:29105"/>
        <label>2</label>
        <note>catalytic</note>
    </ligand>
</feature>
<feature type="disulfide bond" evidence="9">
    <location>
        <begin position="401"/>
        <end position="412"/>
    </location>
</feature>
<keyword evidence="8 12" id="KW-0479">Metal-binding</keyword>
<keyword evidence="4 12" id="KW-0325">Glycoprotein</keyword>
<comment type="caution">
    <text evidence="13">The sequence shown here is derived from an EMBL/GenBank/DDBJ whole genome shotgun (WGS) entry which is preliminary data.</text>
</comment>
<evidence type="ECO:0000256" key="4">
    <source>
        <dbReference type="ARBA" id="ARBA00023180"/>
    </source>
</evidence>
<dbReference type="Gene3D" id="1.10.1370.30">
    <property type="match status" value="1"/>
</dbReference>
<protein>
    <recommendedName>
        <fullName evidence="12">Angiotensin-converting enzyme</fullName>
        <ecNumber evidence="12">3.4.-.-</ecNumber>
    </recommendedName>
</protein>
<feature type="active site" description="Proton acceptor 2" evidence="6">
    <location>
        <position position="247"/>
    </location>
</feature>